<evidence type="ECO:0000256" key="1">
    <source>
        <dbReference type="ARBA" id="ARBA00023242"/>
    </source>
</evidence>
<feature type="region of interest" description="Disordered" evidence="2">
    <location>
        <begin position="75"/>
        <end position="111"/>
    </location>
</feature>
<dbReference type="AlphaFoldDB" id="A0AB34KUI3"/>
<organism evidence="4 5">
    <name type="scientific">Cladosporium halotolerans</name>
    <dbReference type="NCBI Taxonomy" id="1052096"/>
    <lineage>
        <taxon>Eukaryota</taxon>
        <taxon>Fungi</taxon>
        <taxon>Dikarya</taxon>
        <taxon>Ascomycota</taxon>
        <taxon>Pezizomycotina</taxon>
        <taxon>Dothideomycetes</taxon>
        <taxon>Dothideomycetidae</taxon>
        <taxon>Cladosporiales</taxon>
        <taxon>Cladosporiaceae</taxon>
        <taxon>Cladosporium</taxon>
    </lineage>
</organism>
<dbReference type="GO" id="GO:0003700">
    <property type="term" value="F:DNA-binding transcription factor activity"/>
    <property type="evidence" value="ECO:0007669"/>
    <property type="project" value="InterPro"/>
</dbReference>
<keyword evidence="1" id="KW-0539">Nucleus</keyword>
<feature type="region of interest" description="Disordered" evidence="2">
    <location>
        <begin position="595"/>
        <end position="621"/>
    </location>
</feature>
<dbReference type="CDD" id="cd12148">
    <property type="entry name" value="fungal_TF_MHR"/>
    <property type="match status" value="1"/>
</dbReference>
<dbReference type="InterPro" id="IPR007219">
    <property type="entry name" value="XnlR_reg_dom"/>
</dbReference>
<feature type="region of interest" description="Disordered" evidence="2">
    <location>
        <begin position="535"/>
        <end position="581"/>
    </location>
</feature>
<dbReference type="GO" id="GO:0008270">
    <property type="term" value="F:zinc ion binding"/>
    <property type="evidence" value="ECO:0007669"/>
    <property type="project" value="InterPro"/>
</dbReference>
<dbReference type="EMBL" id="JAAQHG020000012">
    <property type="protein sequence ID" value="KAL1586998.1"/>
    <property type="molecule type" value="Genomic_DNA"/>
</dbReference>
<gene>
    <name evidence="4" type="ORF">WHR41_04121</name>
</gene>
<dbReference type="PANTHER" id="PTHR46910:SF9">
    <property type="entry name" value="MISCELLANEOUS ZN(II)2CYS6 TRANSCRIPTION FACTOR (EUROFUNG)"/>
    <property type="match status" value="1"/>
</dbReference>
<feature type="compositionally biased region" description="Polar residues" evidence="2">
    <location>
        <begin position="1"/>
        <end position="15"/>
    </location>
</feature>
<dbReference type="Pfam" id="PF04082">
    <property type="entry name" value="Fungal_trans"/>
    <property type="match status" value="1"/>
</dbReference>
<dbReference type="PANTHER" id="PTHR46910">
    <property type="entry name" value="TRANSCRIPTION FACTOR PDR1"/>
    <property type="match status" value="1"/>
</dbReference>
<feature type="compositionally biased region" description="Pro residues" evidence="2">
    <location>
        <begin position="604"/>
        <end position="615"/>
    </location>
</feature>
<sequence length="727" mass="79241">MASSSEAQTGETNYPSDGEPPQKRVRLSLPSTAQGRHREIGLMRWRPQSDAASFVGSSSGIHFIRSVYSAVEAEKSRAASPEQSPDRNLVPGEEDQLQDVSSSPSTKPLWQPHEVSYTESDTSQVVFHNLIQWSQSYFDNWHPAYPFLHAPSILALFKKISMIPLGRVPDVIHSLDLAMVRAVLSISLADRRQAAQGSGLKPVPHVLVYKSFTSAIDSVERTLSTPTSIKGIQAVLSVQVFLVSMLRHNAASRLGGLIVRMTFQIGLHRCPVRYASFTLEDIQLRKRIFWTVYCLDRHICQSLGLPLGVRDDDIDVCYLDFERHTSKTGIVIAPDDRLILLQFLVRHAEIKGLIVELCHKSINHRQADPDASTAIIARMNKWRNDLETILDTTHDSKPILNKYHGTTLSVLQHECTIILNRPLLAMGKDTQDYKAALQSCIGASRAIIGILHKYLTQVIQSDKQATFTPLLWPSFTWAAWQSAFIATYAAMEGELPKQNASRLADQSVDVLKHITARGGVWPNACAASIRDLSRHLNKPSRSASKPALSPDEPDHRTNPPGPSARFPTNGHTNPSPSPADALSTLAGAAEVHGAYDASRSTPFGAPPPPPPPQPQNPYSASTAATEAYIPTATPSAFPAPADDTSFAANQAFPAAAHGGYNPDFPPGSFFGQAGGTQQPAAGVGASGAAWPSDSLFDLNNVELFAGFDIPFWLDDEQYVPFLDHGGS</sequence>
<protein>
    <recommendedName>
        <fullName evidence="3">Xylanolytic transcriptional activator regulatory domain-containing protein</fullName>
    </recommendedName>
</protein>
<dbReference type="GO" id="GO:0006351">
    <property type="term" value="P:DNA-templated transcription"/>
    <property type="evidence" value="ECO:0007669"/>
    <property type="project" value="InterPro"/>
</dbReference>
<evidence type="ECO:0000313" key="5">
    <source>
        <dbReference type="Proteomes" id="UP000803884"/>
    </source>
</evidence>
<evidence type="ECO:0000259" key="3">
    <source>
        <dbReference type="SMART" id="SM00906"/>
    </source>
</evidence>
<feature type="domain" description="Xylanolytic transcriptional activator regulatory" evidence="3">
    <location>
        <begin position="251"/>
        <end position="325"/>
    </location>
</feature>
<evidence type="ECO:0000313" key="4">
    <source>
        <dbReference type="EMBL" id="KAL1586998.1"/>
    </source>
</evidence>
<feature type="compositionally biased region" description="Polar residues" evidence="2">
    <location>
        <begin position="98"/>
        <end position="108"/>
    </location>
</feature>
<reference evidence="4 5" key="1">
    <citation type="journal article" date="2020" name="Microbiol. Resour. Announc.">
        <title>Draft Genome Sequence of a Cladosporium Species Isolated from the Mesophotic Ascidian Didemnum maculosum.</title>
        <authorList>
            <person name="Gioti A."/>
            <person name="Siaperas R."/>
            <person name="Nikolaivits E."/>
            <person name="Le Goff G."/>
            <person name="Ouazzani J."/>
            <person name="Kotoulas G."/>
            <person name="Topakas E."/>
        </authorList>
    </citation>
    <scope>NUCLEOTIDE SEQUENCE [LARGE SCALE GENOMIC DNA]</scope>
    <source>
        <strain evidence="4 5">TM138-S3</strain>
    </source>
</reference>
<dbReference type="SMART" id="SM00906">
    <property type="entry name" value="Fungal_trans"/>
    <property type="match status" value="1"/>
</dbReference>
<accession>A0AB34KUI3</accession>
<dbReference type="Proteomes" id="UP000803884">
    <property type="component" value="Unassembled WGS sequence"/>
</dbReference>
<proteinExistence type="predicted"/>
<evidence type="ECO:0000256" key="2">
    <source>
        <dbReference type="SAM" id="MobiDB-lite"/>
    </source>
</evidence>
<keyword evidence="5" id="KW-1185">Reference proteome</keyword>
<dbReference type="GO" id="GO:0003677">
    <property type="term" value="F:DNA binding"/>
    <property type="evidence" value="ECO:0007669"/>
    <property type="project" value="InterPro"/>
</dbReference>
<feature type="region of interest" description="Disordered" evidence="2">
    <location>
        <begin position="1"/>
        <end position="44"/>
    </location>
</feature>
<dbReference type="RefSeq" id="XP_069230103.1">
    <property type="nucleotide sequence ID" value="XM_069372727.1"/>
</dbReference>
<name>A0AB34KUI3_9PEZI</name>
<comment type="caution">
    <text evidence="4">The sequence shown here is derived from an EMBL/GenBank/DDBJ whole genome shotgun (WGS) entry which is preliminary data.</text>
</comment>
<dbReference type="InterPro" id="IPR050987">
    <property type="entry name" value="AtrR-like"/>
</dbReference>
<dbReference type="GeneID" id="96005565"/>